<dbReference type="Proteomes" id="UP001189429">
    <property type="component" value="Unassembled WGS sequence"/>
</dbReference>
<sequence>AANGPIFKTLGALRQRIAGQTQVVDQEITSTMRPQLDQLARRFQMQQDAITKRVSESHTLGEHERQILALQKEITDMRKQVALDMAAPAKPFISPGFDREVGPAQVAAAAAKMVGLQGVHDEIGTFLSEMDFSEDDYDINALAPLPAKEFSIAFKGAAGSGADPARLRLGPDKSPKQVRAKIFPRKIRNIYGDTFPQRRWFVGRERG</sequence>
<accession>A0ABN9RVU7</accession>
<evidence type="ECO:0000313" key="1">
    <source>
        <dbReference type="EMBL" id="CAK0823483.1"/>
    </source>
</evidence>
<name>A0ABN9RVU7_9DINO</name>
<dbReference type="EMBL" id="CAUYUJ010008291">
    <property type="protein sequence ID" value="CAK0823483.1"/>
    <property type="molecule type" value="Genomic_DNA"/>
</dbReference>
<keyword evidence="2" id="KW-1185">Reference proteome</keyword>
<feature type="non-terminal residue" evidence="1">
    <location>
        <position position="1"/>
    </location>
</feature>
<organism evidence="1 2">
    <name type="scientific">Prorocentrum cordatum</name>
    <dbReference type="NCBI Taxonomy" id="2364126"/>
    <lineage>
        <taxon>Eukaryota</taxon>
        <taxon>Sar</taxon>
        <taxon>Alveolata</taxon>
        <taxon>Dinophyceae</taxon>
        <taxon>Prorocentrales</taxon>
        <taxon>Prorocentraceae</taxon>
        <taxon>Prorocentrum</taxon>
    </lineage>
</organism>
<evidence type="ECO:0000313" key="2">
    <source>
        <dbReference type="Proteomes" id="UP001189429"/>
    </source>
</evidence>
<feature type="non-terminal residue" evidence="1">
    <location>
        <position position="207"/>
    </location>
</feature>
<reference evidence="1" key="1">
    <citation type="submission" date="2023-10" db="EMBL/GenBank/DDBJ databases">
        <authorList>
            <person name="Chen Y."/>
            <person name="Shah S."/>
            <person name="Dougan E. K."/>
            <person name="Thang M."/>
            <person name="Chan C."/>
        </authorList>
    </citation>
    <scope>NUCLEOTIDE SEQUENCE [LARGE SCALE GENOMIC DNA]</scope>
</reference>
<gene>
    <name evidence="1" type="ORF">PCOR1329_LOCUS24175</name>
</gene>
<protein>
    <submittedName>
        <fullName evidence="1">Uncharacterized protein</fullName>
    </submittedName>
</protein>
<proteinExistence type="predicted"/>
<comment type="caution">
    <text evidence="1">The sequence shown here is derived from an EMBL/GenBank/DDBJ whole genome shotgun (WGS) entry which is preliminary data.</text>
</comment>